<evidence type="ECO:0000313" key="1">
    <source>
        <dbReference type="EMBL" id="MDW4572614.1"/>
    </source>
</evidence>
<comment type="caution">
    <text evidence="1">The sequence shown here is derived from an EMBL/GenBank/DDBJ whole genome shotgun (WGS) entry which is preliminary data.</text>
</comment>
<accession>A0ABU4H3Z0</accession>
<protein>
    <recommendedName>
        <fullName evidence="3">Transposase</fullName>
    </recommendedName>
</protein>
<reference evidence="1 2" key="1">
    <citation type="submission" date="2023-11" db="EMBL/GenBank/DDBJ databases">
        <title>Draft genome sequence of Microbacterium arthrosphaerae JCM 30492.</title>
        <authorList>
            <person name="Zhang G."/>
            <person name="Ding Y."/>
        </authorList>
    </citation>
    <scope>NUCLEOTIDE SEQUENCE [LARGE SCALE GENOMIC DNA]</scope>
    <source>
        <strain evidence="1 2">JCM 30492</strain>
    </source>
</reference>
<keyword evidence="2" id="KW-1185">Reference proteome</keyword>
<dbReference type="EMBL" id="JAWQEV010000002">
    <property type="protein sequence ID" value="MDW4572614.1"/>
    <property type="molecule type" value="Genomic_DNA"/>
</dbReference>
<dbReference type="RefSeq" id="WP_318353139.1">
    <property type="nucleotide sequence ID" value="NZ_JAWQEV010000002.1"/>
</dbReference>
<organism evidence="1 2">
    <name type="scientific">Microbacterium arthrosphaerae</name>
    <dbReference type="NCBI Taxonomy" id="792652"/>
    <lineage>
        <taxon>Bacteria</taxon>
        <taxon>Bacillati</taxon>
        <taxon>Actinomycetota</taxon>
        <taxon>Actinomycetes</taxon>
        <taxon>Micrococcales</taxon>
        <taxon>Microbacteriaceae</taxon>
        <taxon>Microbacterium</taxon>
    </lineage>
</organism>
<gene>
    <name evidence="1" type="ORF">R8Z58_07470</name>
</gene>
<proteinExistence type="predicted"/>
<evidence type="ECO:0000313" key="2">
    <source>
        <dbReference type="Proteomes" id="UP001283109"/>
    </source>
</evidence>
<evidence type="ECO:0008006" key="3">
    <source>
        <dbReference type="Google" id="ProtNLM"/>
    </source>
</evidence>
<name>A0ABU4H3Z0_9MICO</name>
<sequence>MRNAQVEHEATVWMINDLPSRMLYAGRRWRVTDHPTRLREPIWAALETLQGLYGWRFQRPTSAA</sequence>
<dbReference type="Proteomes" id="UP001283109">
    <property type="component" value="Unassembled WGS sequence"/>
</dbReference>